<comment type="caution">
    <text evidence="2">The sequence shown here is derived from an EMBL/GenBank/DDBJ whole genome shotgun (WGS) entry which is preliminary data.</text>
</comment>
<dbReference type="EMBL" id="JAOTIF010000001">
    <property type="protein sequence ID" value="MCU7548159.1"/>
    <property type="molecule type" value="Genomic_DNA"/>
</dbReference>
<dbReference type="Proteomes" id="UP001155483">
    <property type="component" value="Unassembled WGS sequence"/>
</dbReference>
<feature type="domain" description="CinA C-terminal" evidence="1">
    <location>
        <begin position="9"/>
        <end position="105"/>
    </location>
</feature>
<evidence type="ECO:0000259" key="1">
    <source>
        <dbReference type="Pfam" id="PF02464"/>
    </source>
</evidence>
<gene>
    <name evidence="2" type="ORF">OCK74_03495</name>
</gene>
<organism evidence="2 3">
    <name type="scientific">Paraflavisolibacter caeni</name>
    <dbReference type="NCBI Taxonomy" id="2982496"/>
    <lineage>
        <taxon>Bacteria</taxon>
        <taxon>Pseudomonadati</taxon>
        <taxon>Bacteroidota</taxon>
        <taxon>Chitinophagia</taxon>
        <taxon>Chitinophagales</taxon>
        <taxon>Chitinophagaceae</taxon>
        <taxon>Paraflavisolibacter</taxon>
    </lineage>
</organism>
<evidence type="ECO:0000313" key="3">
    <source>
        <dbReference type="Proteomes" id="UP001155483"/>
    </source>
</evidence>
<keyword evidence="3" id="KW-1185">Reference proteome</keyword>
<proteinExistence type="predicted"/>
<dbReference type="InterPro" id="IPR008136">
    <property type="entry name" value="CinA_C"/>
</dbReference>
<dbReference type="SUPFAM" id="SSF142433">
    <property type="entry name" value="CinA-like"/>
    <property type="match status" value="1"/>
</dbReference>
<reference evidence="2" key="2">
    <citation type="submission" date="2023-04" db="EMBL/GenBank/DDBJ databases">
        <title>Paracnuella aquatica gen. nov., sp. nov., a member of the family Chitinophagaceae isolated from a hot spring.</title>
        <authorList>
            <person name="Wang C."/>
        </authorList>
    </citation>
    <scope>NUCLEOTIDE SEQUENCE</scope>
    <source>
        <strain evidence="2">LB-8</strain>
    </source>
</reference>
<dbReference type="AlphaFoldDB" id="A0A9X2XNG6"/>
<dbReference type="Pfam" id="PF02464">
    <property type="entry name" value="CinA"/>
    <property type="match status" value="1"/>
</dbReference>
<dbReference type="RefSeq" id="WP_279295603.1">
    <property type="nucleotide sequence ID" value="NZ_JAOTIF010000001.1"/>
</dbReference>
<accession>A0A9X2XNG6</accession>
<dbReference type="InterPro" id="IPR036653">
    <property type="entry name" value="CinA-like_C"/>
</dbReference>
<sequence>MVYDKQALDALALALIKAKESIAVAESVTAGHLQAALSGATKALQFFQGGITTYNIGQKTRHLSVDPVHALEVNSVSLKVSEQMALGVSRLFIADWGVGITGFASKAPAIGEMSLYAEYVVVKNGIMVHSGRIDAVKEEDSFKVQVYFTNQVLQILVTLLQGKIC</sequence>
<protein>
    <submittedName>
        <fullName evidence="2">CinA family protein</fullName>
    </submittedName>
</protein>
<reference evidence="2" key="1">
    <citation type="submission" date="2022-09" db="EMBL/GenBank/DDBJ databases">
        <authorList>
            <person name="Yuan C."/>
            <person name="Ke Z."/>
        </authorList>
    </citation>
    <scope>NUCLEOTIDE SEQUENCE</scope>
    <source>
        <strain evidence="2">LB-8</strain>
    </source>
</reference>
<name>A0A9X2XNG6_9BACT</name>
<evidence type="ECO:0000313" key="2">
    <source>
        <dbReference type="EMBL" id="MCU7548159.1"/>
    </source>
</evidence>
<dbReference type="Gene3D" id="3.90.950.20">
    <property type="entry name" value="CinA-like"/>
    <property type="match status" value="1"/>
</dbReference>